<keyword evidence="3" id="KW-0813">Transport</keyword>
<keyword evidence="6" id="KW-0472">Membrane</keyword>
<feature type="region of interest" description="Disordered" evidence="9">
    <location>
        <begin position="491"/>
        <end position="514"/>
    </location>
</feature>
<reference evidence="11 12" key="1">
    <citation type="submission" date="2008-03" db="EMBL/GenBank/DDBJ databases">
        <title>Complete sequence of Leptothrix cholodnii SP-6.</title>
        <authorList>
            <consortium name="US DOE Joint Genome Institute"/>
            <person name="Copeland A."/>
            <person name="Lucas S."/>
            <person name="Lapidus A."/>
            <person name="Glavina del Rio T."/>
            <person name="Dalin E."/>
            <person name="Tice H."/>
            <person name="Bruce D."/>
            <person name="Goodwin L."/>
            <person name="Pitluck S."/>
            <person name="Chertkov O."/>
            <person name="Brettin T."/>
            <person name="Detter J.C."/>
            <person name="Han C."/>
            <person name="Kuske C.R."/>
            <person name="Schmutz J."/>
            <person name="Larimer F."/>
            <person name="Land M."/>
            <person name="Hauser L."/>
            <person name="Kyrpides N."/>
            <person name="Lykidis A."/>
            <person name="Emerson D."/>
            <person name="Richardson P."/>
        </authorList>
    </citation>
    <scope>NUCLEOTIDE SEQUENCE [LARGE SCALE GENOMIC DNA]</scope>
    <source>
        <strain evidence="12">ATCC 51168 / LMG 8142 / SP-6</strain>
    </source>
</reference>
<feature type="compositionally biased region" description="Basic and acidic residues" evidence="9">
    <location>
        <begin position="115"/>
        <end position="137"/>
    </location>
</feature>
<comment type="similarity">
    <text evidence="2">Belongs to the outer membrane factor (OMF) (TC 1.B.17) family.</text>
</comment>
<dbReference type="HOGENOM" id="CLU_529759_0_0_4"/>
<keyword evidence="8" id="KW-0175">Coiled coil</keyword>
<dbReference type="InterPro" id="IPR003423">
    <property type="entry name" value="OMP_efflux"/>
</dbReference>
<feature type="region of interest" description="Disordered" evidence="9">
    <location>
        <begin position="102"/>
        <end position="153"/>
    </location>
</feature>
<feature type="coiled-coil region" evidence="8">
    <location>
        <begin position="375"/>
        <end position="402"/>
    </location>
</feature>
<evidence type="ECO:0000256" key="3">
    <source>
        <dbReference type="ARBA" id="ARBA00022448"/>
    </source>
</evidence>
<name>B1Y443_LEPCP</name>
<dbReference type="GO" id="GO:0015288">
    <property type="term" value="F:porin activity"/>
    <property type="evidence" value="ECO:0007669"/>
    <property type="project" value="TreeGrafter"/>
</dbReference>
<keyword evidence="4" id="KW-1134">Transmembrane beta strand</keyword>
<dbReference type="PANTHER" id="PTHR30026:SF22">
    <property type="entry name" value="OUTER MEMBRANE EFFLUX PROTEIN"/>
    <property type="match status" value="1"/>
</dbReference>
<evidence type="ECO:0000256" key="8">
    <source>
        <dbReference type="SAM" id="Coils"/>
    </source>
</evidence>
<dbReference type="GO" id="GO:1990281">
    <property type="term" value="C:efflux pump complex"/>
    <property type="evidence" value="ECO:0007669"/>
    <property type="project" value="TreeGrafter"/>
</dbReference>
<evidence type="ECO:0000256" key="1">
    <source>
        <dbReference type="ARBA" id="ARBA00004442"/>
    </source>
</evidence>
<dbReference type="PANTHER" id="PTHR30026">
    <property type="entry name" value="OUTER MEMBRANE PROTEIN TOLC"/>
    <property type="match status" value="1"/>
</dbReference>
<dbReference type="Proteomes" id="UP000001693">
    <property type="component" value="Chromosome"/>
</dbReference>
<dbReference type="GO" id="GO:0015562">
    <property type="term" value="F:efflux transmembrane transporter activity"/>
    <property type="evidence" value="ECO:0007669"/>
    <property type="project" value="InterPro"/>
</dbReference>
<evidence type="ECO:0000256" key="7">
    <source>
        <dbReference type="ARBA" id="ARBA00023237"/>
    </source>
</evidence>
<organism evidence="11 12">
    <name type="scientific">Leptothrix cholodnii (strain ATCC 51168 / LMG 8142 / SP-6)</name>
    <name type="common">Leptothrix discophora (strain SP-6)</name>
    <dbReference type="NCBI Taxonomy" id="395495"/>
    <lineage>
        <taxon>Bacteria</taxon>
        <taxon>Pseudomonadati</taxon>
        <taxon>Pseudomonadota</taxon>
        <taxon>Betaproteobacteria</taxon>
        <taxon>Burkholderiales</taxon>
        <taxon>Sphaerotilaceae</taxon>
        <taxon>Leptothrix</taxon>
    </lineage>
</organism>
<evidence type="ECO:0000256" key="10">
    <source>
        <dbReference type="SAM" id="SignalP"/>
    </source>
</evidence>
<dbReference type="OrthoDB" id="9814637at2"/>
<dbReference type="GO" id="GO:0009279">
    <property type="term" value="C:cell outer membrane"/>
    <property type="evidence" value="ECO:0007669"/>
    <property type="project" value="UniProtKB-SubCell"/>
</dbReference>
<dbReference type="Gene3D" id="1.20.1600.10">
    <property type="entry name" value="Outer membrane efflux proteins (OEP)"/>
    <property type="match status" value="1"/>
</dbReference>
<feature type="signal peptide" evidence="10">
    <location>
        <begin position="1"/>
        <end position="34"/>
    </location>
</feature>
<protein>
    <submittedName>
        <fullName evidence="11">Outer membrane efflux protein</fullName>
    </submittedName>
</protein>
<dbReference type="RefSeq" id="WP_012347323.1">
    <property type="nucleotide sequence ID" value="NC_010524.1"/>
</dbReference>
<feature type="chain" id="PRO_5002773319" evidence="10">
    <location>
        <begin position="35"/>
        <end position="514"/>
    </location>
</feature>
<evidence type="ECO:0000256" key="5">
    <source>
        <dbReference type="ARBA" id="ARBA00022692"/>
    </source>
</evidence>
<sequence length="514" mass="55653" precursor="true">MNQNRTRPPMRTHMATLCTAVLQIGLMHDATAQAARTEAATDLAQAAPPRTAATEQSAYGEQQAQWLLKMLEAPPQASQNAALALLRQRVLAVVLEHPESRAAGASLRGAQASTREARSAKRPQLELDAETGYRHSDPSTLTQNPQRRHETGSVGLTLRQSVYDFGANDAAIAASEEFAAGVAARADGRRGDLALRAVQATLDLLRARQLLDLARINLQAREEMVRYLNSRYELGGGTVSDVWRAQSRLADARGALAQAQARERSNAAIYRELFAHAPDDTLDLALPPPQDTRALMSAPLQSVQDFAALRGAAAALRTAEQELEATRRRDKPRVNLELGAQRRDLIGRGSPGTDWQASLVLRHSFYSGGGDDARVDQAQARINEADEQLRNTRLQLERALLQALNDDAVGTELLAARRDAVRLAVDALRGVREQFANRRGSLLDLLNAQDVLHGAGLEWVDAQLGQALAKWRVAYFSAALLPWLGLEPQSAHAHADAGPPPSAHVSPSLAAGSR</sequence>
<gene>
    <name evidence="11" type="ordered locus">Lcho_2299</name>
</gene>
<evidence type="ECO:0000313" key="11">
    <source>
        <dbReference type="EMBL" id="ACB34565.1"/>
    </source>
</evidence>
<keyword evidence="10" id="KW-0732">Signal</keyword>
<dbReference type="KEGG" id="lch:Lcho_2299"/>
<dbReference type="eggNOG" id="COG1538">
    <property type="taxonomic scope" value="Bacteria"/>
</dbReference>
<proteinExistence type="inferred from homology"/>
<accession>B1Y443</accession>
<evidence type="ECO:0000256" key="2">
    <source>
        <dbReference type="ARBA" id="ARBA00007613"/>
    </source>
</evidence>
<keyword evidence="7" id="KW-0998">Cell outer membrane</keyword>
<evidence type="ECO:0000313" key="12">
    <source>
        <dbReference type="Proteomes" id="UP000001693"/>
    </source>
</evidence>
<keyword evidence="5" id="KW-0812">Transmembrane</keyword>
<evidence type="ECO:0000256" key="9">
    <source>
        <dbReference type="SAM" id="MobiDB-lite"/>
    </source>
</evidence>
<evidence type="ECO:0000256" key="4">
    <source>
        <dbReference type="ARBA" id="ARBA00022452"/>
    </source>
</evidence>
<keyword evidence="12" id="KW-1185">Reference proteome</keyword>
<dbReference type="AlphaFoldDB" id="B1Y443"/>
<dbReference type="Pfam" id="PF02321">
    <property type="entry name" value="OEP"/>
    <property type="match status" value="2"/>
</dbReference>
<dbReference type="STRING" id="395495.Lcho_2299"/>
<dbReference type="EMBL" id="CP001013">
    <property type="protein sequence ID" value="ACB34565.1"/>
    <property type="molecule type" value="Genomic_DNA"/>
</dbReference>
<dbReference type="InterPro" id="IPR051906">
    <property type="entry name" value="TolC-like"/>
</dbReference>
<comment type="subcellular location">
    <subcellularLocation>
        <location evidence="1">Cell outer membrane</location>
    </subcellularLocation>
</comment>
<dbReference type="SUPFAM" id="SSF56954">
    <property type="entry name" value="Outer membrane efflux proteins (OEP)"/>
    <property type="match status" value="1"/>
</dbReference>
<evidence type="ECO:0000256" key="6">
    <source>
        <dbReference type="ARBA" id="ARBA00023136"/>
    </source>
</evidence>